<proteinExistence type="predicted"/>
<dbReference type="PANTHER" id="PTHR43236">
    <property type="entry name" value="ANTITOXIN HIGA1"/>
    <property type="match status" value="1"/>
</dbReference>
<dbReference type="Pfam" id="PF06114">
    <property type="entry name" value="Peptidase_M78"/>
    <property type="match status" value="1"/>
</dbReference>
<dbReference type="AlphaFoldDB" id="A0A1Q4H702"/>
<accession>A0A1Q4H702</accession>
<dbReference type="STRING" id="53378.BRW65_29875"/>
<dbReference type="Proteomes" id="UP000186438">
    <property type="component" value="Unassembled WGS sequence"/>
</dbReference>
<sequence>MIGGLAFTDKVIYLDKSLPRDRLRFTHAHELGHLVLPWHQGAYFADDATTLHPATLQTLEAEANGFSAEVIFGYDEFAKMADSYKPSIDVPLGLNATFGASAHAALRRYVETSGYHVALLIVGRFPIHPGGRLALKVFQRLQSTAFAERYGTLNTLIPESIFIDEHPTLRSLVDSSRGIGGTTEVALDTKRGLTKFHVDTFNNGRLNFALIYRQPKVLGRTARIAGVA</sequence>
<dbReference type="PANTHER" id="PTHR43236:SF2">
    <property type="entry name" value="BLL0069 PROTEIN"/>
    <property type="match status" value="1"/>
</dbReference>
<evidence type="ECO:0000313" key="2">
    <source>
        <dbReference type="EMBL" id="OJZ63329.1"/>
    </source>
</evidence>
<comment type="caution">
    <text evidence="2">The sequence shown here is derived from an EMBL/GenBank/DDBJ whole genome shotgun (WGS) entry which is preliminary data.</text>
</comment>
<reference evidence="2 3" key="1">
    <citation type="submission" date="2016-11" db="EMBL/GenBank/DDBJ databases">
        <title>Genome sequences of unsequenced Mycobacteria.</title>
        <authorList>
            <person name="Greninger A.L."/>
            <person name="Fang F."/>
            <person name="Jerome K.R."/>
        </authorList>
    </citation>
    <scope>NUCLEOTIDE SEQUENCE [LARGE SCALE GENOMIC DNA]</scope>
    <source>
        <strain evidence="2 3">M11</strain>
    </source>
</reference>
<name>A0A1Q4H702_9MYCO</name>
<evidence type="ECO:0000259" key="1">
    <source>
        <dbReference type="Pfam" id="PF06114"/>
    </source>
</evidence>
<gene>
    <name evidence="2" type="ORF">BRW65_29875</name>
</gene>
<protein>
    <recommendedName>
        <fullName evidence="1">IrrE N-terminal-like domain-containing protein</fullName>
    </recommendedName>
</protein>
<dbReference type="InterPro" id="IPR052345">
    <property type="entry name" value="Rad_response_metalloprotease"/>
</dbReference>
<keyword evidence="3" id="KW-1185">Reference proteome</keyword>
<dbReference type="InterPro" id="IPR010359">
    <property type="entry name" value="IrrE_HExxH"/>
</dbReference>
<dbReference type="Gene3D" id="1.10.10.2910">
    <property type="match status" value="1"/>
</dbReference>
<feature type="domain" description="IrrE N-terminal-like" evidence="1">
    <location>
        <begin position="10"/>
        <end position="108"/>
    </location>
</feature>
<evidence type="ECO:0000313" key="3">
    <source>
        <dbReference type="Proteomes" id="UP000186438"/>
    </source>
</evidence>
<organism evidence="2 3">
    <name type="scientific">Mycobacterium paraffinicum</name>
    <dbReference type="NCBI Taxonomy" id="53378"/>
    <lineage>
        <taxon>Bacteria</taxon>
        <taxon>Bacillati</taxon>
        <taxon>Actinomycetota</taxon>
        <taxon>Actinomycetes</taxon>
        <taxon>Mycobacteriales</taxon>
        <taxon>Mycobacteriaceae</taxon>
        <taxon>Mycobacterium</taxon>
    </lineage>
</organism>
<dbReference type="EMBL" id="MPNT01000063">
    <property type="protein sequence ID" value="OJZ63329.1"/>
    <property type="molecule type" value="Genomic_DNA"/>
</dbReference>